<reference evidence="6" key="1">
    <citation type="submission" date="2011-10" db="EMBL/GenBank/DDBJ databases">
        <authorList>
            <consortium name="Soft-shell Turtle Genome Consortium"/>
        </authorList>
    </citation>
    <scope>NUCLEOTIDE SEQUENCE [LARGE SCALE GENOMIC DNA]</scope>
    <source>
        <strain evidence="6">Daiwa-1</strain>
    </source>
</reference>
<dbReference type="EMBL" id="AGCU01074569">
    <property type="status" value="NOT_ANNOTATED_CDS"/>
    <property type="molecule type" value="Genomic_DNA"/>
</dbReference>
<evidence type="ECO:0000259" key="4">
    <source>
        <dbReference type="Pfam" id="PF01576"/>
    </source>
</evidence>
<evidence type="ECO:0000256" key="2">
    <source>
        <dbReference type="ARBA" id="ARBA00040149"/>
    </source>
</evidence>
<dbReference type="Pfam" id="PF01576">
    <property type="entry name" value="Myosin_tail_1"/>
    <property type="match status" value="1"/>
</dbReference>
<dbReference type="AlphaFoldDB" id="K7F5U8"/>
<dbReference type="Ensembl" id="ENSPSIT00000003425.1">
    <property type="protein sequence ID" value="ENSPSIP00000003408.1"/>
    <property type="gene ID" value="ENSPSIG00000003259.1"/>
</dbReference>
<dbReference type="GeneTree" id="ENSGT00730000110960"/>
<dbReference type="PANTHER" id="PTHR46292:SF2">
    <property type="entry name" value="COILED-COIL DOMAIN-CONTAINING PROTEIN 102B"/>
    <property type="match status" value="1"/>
</dbReference>
<dbReference type="EMBL" id="AGCU01074576">
    <property type="status" value="NOT_ANNOTATED_CDS"/>
    <property type="molecule type" value="Genomic_DNA"/>
</dbReference>
<keyword evidence="6" id="KW-1185">Reference proteome</keyword>
<evidence type="ECO:0000313" key="6">
    <source>
        <dbReference type="Proteomes" id="UP000007267"/>
    </source>
</evidence>
<dbReference type="HOGENOM" id="CLU_060976_0_0_1"/>
<feature type="domain" description="Myosin tail" evidence="4">
    <location>
        <begin position="165"/>
        <end position="350"/>
    </location>
</feature>
<evidence type="ECO:0000313" key="5">
    <source>
        <dbReference type="Ensembl" id="ENSPSIP00000003408.1"/>
    </source>
</evidence>
<evidence type="ECO:0000256" key="3">
    <source>
        <dbReference type="SAM" id="Coils"/>
    </source>
</evidence>
<reference evidence="5" key="4">
    <citation type="submission" date="2025-09" db="UniProtKB">
        <authorList>
            <consortium name="Ensembl"/>
        </authorList>
    </citation>
    <scope>IDENTIFICATION</scope>
</reference>
<dbReference type="EMBL" id="AGCU01074578">
    <property type="status" value="NOT_ANNOTATED_CDS"/>
    <property type="molecule type" value="Genomic_DNA"/>
</dbReference>
<dbReference type="GO" id="GO:0016459">
    <property type="term" value="C:myosin complex"/>
    <property type="evidence" value="ECO:0007669"/>
    <property type="project" value="InterPro"/>
</dbReference>
<dbReference type="EMBL" id="AGCU01074571">
    <property type="status" value="NOT_ANNOTATED_CDS"/>
    <property type="molecule type" value="Genomic_DNA"/>
</dbReference>
<dbReference type="STRING" id="13735.ENSPSIP00000003408"/>
<protein>
    <recommendedName>
        <fullName evidence="2">Coiled-coil domain-containing protein 102A</fullName>
    </recommendedName>
</protein>
<feature type="coiled-coil region" evidence="3">
    <location>
        <begin position="280"/>
        <end position="356"/>
    </location>
</feature>
<dbReference type="InterPro" id="IPR002928">
    <property type="entry name" value="Myosin_tail"/>
</dbReference>
<reference evidence="6" key="2">
    <citation type="journal article" date="2013" name="Nat. Genet.">
        <title>The draft genomes of soft-shell turtle and green sea turtle yield insights into the development and evolution of the turtle-specific body plan.</title>
        <authorList>
            <person name="Wang Z."/>
            <person name="Pascual-Anaya J."/>
            <person name="Zadissa A."/>
            <person name="Li W."/>
            <person name="Niimura Y."/>
            <person name="Huang Z."/>
            <person name="Li C."/>
            <person name="White S."/>
            <person name="Xiong Z."/>
            <person name="Fang D."/>
            <person name="Wang B."/>
            <person name="Ming Y."/>
            <person name="Chen Y."/>
            <person name="Zheng Y."/>
            <person name="Kuraku S."/>
            <person name="Pignatelli M."/>
            <person name="Herrero J."/>
            <person name="Beal K."/>
            <person name="Nozawa M."/>
            <person name="Li Q."/>
            <person name="Wang J."/>
            <person name="Zhang H."/>
            <person name="Yu L."/>
            <person name="Shigenobu S."/>
            <person name="Wang J."/>
            <person name="Liu J."/>
            <person name="Flicek P."/>
            <person name="Searle S."/>
            <person name="Wang J."/>
            <person name="Kuratani S."/>
            <person name="Yin Y."/>
            <person name="Aken B."/>
            <person name="Zhang G."/>
            <person name="Irie N."/>
        </authorList>
    </citation>
    <scope>NUCLEOTIDE SEQUENCE [LARGE SCALE GENOMIC DNA]</scope>
    <source>
        <strain evidence="6">Daiwa-1</strain>
    </source>
</reference>
<dbReference type="EMBL" id="AGCU01074574">
    <property type="status" value="NOT_ANNOTATED_CDS"/>
    <property type="molecule type" value="Genomic_DNA"/>
</dbReference>
<keyword evidence="1 3" id="KW-0175">Coiled coil</keyword>
<proteinExistence type="predicted"/>
<dbReference type="EMBL" id="AGCU01074575">
    <property type="status" value="NOT_ANNOTATED_CDS"/>
    <property type="molecule type" value="Genomic_DNA"/>
</dbReference>
<dbReference type="PANTHER" id="PTHR46292">
    <property type="entry name" value="COILED-COIL DOMAIN-CONTAINING PROTEIN 102A"/>
    <property type="match status" value="1"/>
</dbReference>
<dbReference type="EMBL" id="AGCU01074573">
    <property type="status" value="NOT_ANNOTATED_CDS"/>
    <property type="molecule type" value="Genomic_DNA"/>
</dbReference>
<dbReference type="EMBL" id="AGCU01074572">
    <property type="status" value="NOT_ANNOTATED_CDS"/>
    <property type="molecule type" value="Genomic_DNA"/>
</dbReference>
<dbReference type="Gene3D" id="6.10.250.2420">
    <property type="match status" value="1"/>
</dbReference>
<sequence>MRLYMFKEHGSPCRLHYEMTVPNICLSFLLRIFCSLLFFPQDVETTENILGKNEGIRFNVRLMDSFAPGICLEKPKQRLESLVYPLENELIQVSALHLQLDESQKILQKEREMHFFLEKEVDKLHSDLSQWKWKYEEMRQSKMESLKQLNILHDLHQNEVERNFENIEDETGAQTNMDRKIHELRAALERLQSENTSEWGKREILETEKQGLERENRRLKAQVKEIQELLDRRNKLTSSNLDSDFKRVETELLEKNKALIDLQHAHHKLNKQHHDKVAELMHANKRMEQHEAEVKKLRIRVEDLKRELNQAEDKLDDSLNQIRKLQRSLDEQTEANDNLQIQFNHLKSRLKRQQKVSSGFGNMYDFGDFVEAVTEEEGGQPAS</sequence>
<dbReference type="Proteomes" id="UP000007267">
    <property type="component" value="Unassembled WGS sequence"/>
</dbReference>
<feature type="coiled-coil region" evidence="3">
    <location>
        <begin position="174"/>
        <end position="239"/>
    </location>
</feature>
<dbReference type="eggNOG" id="ENOG502QSJ6">
    <property type="taxonomic scope" value="Eukaryota"/>
</dbReference>
<accession>K7F5U8</accession>
<dbReference type="EMBL" id="AGCU01074577">
    <property type="status" value="NOT_ANNOTATED_CDS"/>
    <property type="molecule type" value="Genomic_DNA"/>
</dbReference>
<organism evidence="5 6">
    <name type="scientific">Pelodiscus sinensis</name>
    <name type="common">Chinese softshell turtle</name>
    <name type="synonym">Trionyx sinensis</name>
    <dbReference type="NCBI Taxonomy" id="13735"/>
    <lineage>
        <taxon>Eukaryota</taxon>
        <taxon>Metazoa</taxon>
        <taxon>Chordata</taxon>
        <taxon>Craniata</taxon>
        <taxon>Vertebrata</taxon>
        <taxon>Euteleostomi</taxon>
        <taxon>Archelosauria</taxon>
        <taxon>Testudinata</taxon>
        <taxon>Testudines</taxon>
        <taxon>Cryptodira</taxon>
        <taxon>Trionychia</taxon>
        <taxon>Trionychidae</taxon>
        <taxon>Pelodiscus</taxon>
    </lineage>
</organism>
<evidence type="ECO:0000256" key="1">
    <source>
        <dbReference type="ARBA" id="ARBA00023054"/>
    </source>
</evidence>
<name>K7F5U8_PELSI</name>
<reference evidence="5" key="3">
    <citation type="submission" date="2025-08" db="UniProtKB">
        <authorList>
            <consortium name="Ensembl"/>
        </authorList>
    </citation>
    <scope>IDENTIFICATION</scope>
</reference>
<dbReference type="EMBL" id="AGCU01074570">
    <property type="status" value="NOT_ANNOTATED_CDS"/>
    <property type="molecule type" value="Genomic_DNA"/>
</dbReference>